<feature type="transmembrane region" description="Helical" evidence="8">
    <location>
        <begin position="381"/>
        <end position="403"/>
    </location>
</feature>
<feature type="transmembrane region" description="Helical" evidence="8">
    <location>
        <begin position="350"/>
        <end position="369"/>
    </location>
</feature>
<feature type="region of interest" description="Disordered" evidence="7">
    <location>
        <begin position="1"/>
        <end position="276"/>
    </location>
</feature>
<protein>
    <recommendedName>
        <fullName evidence="11">Aquaglyceroporin like protein</fullName>
    </recommendedName>
</protein>
<evidence type="ECO:0000256" key="8">
    <source>
        <dbReference type="SAM" id="Phobius"/>
    </source>
</evidence>
<feature type="transmembrane region" description="Helical" evidence="8">
    <location>
        <begin position="506"/>
        <end position="524"/>
    </location>
</feature>
<dbReference type="PANTHER" id="PTHR43829:SF24">
    <property type="entry name" value="MIP AQUAPORIN (EUROFUNG)"/>
    <property type="match status" value="1"/>
</dbReference>
<dbReference type="Pfam" id="PF00230">
    <property type="entry name" value="MIP"/>
    <property type="match status" value="1"/>
</dbReference>
<comment type="caution">
    <text evidence="9">The sequence shown here is derived from an EMBL/GenBank/DDBJ whole genome shotgun (WGS) entry which is preliminary data.</text>
</comment>
<dbReference type="GO" id="GO:0005886">
    <property type="term" value="C:plasma membrane"/>
    <property type="evidence" value="ECO:0007669"/>
    <property type="project" value="TreeGrafter"/>
</dbReference>
<dbReference type="Gene3D" id="1.20.1080.10">
    <property type="entry name" value="Glycerol uptake facilitator protein"/>
    <property type="match status" value="1"/>
</dbReference>
<keyword evidence="3" id="KW-0813">Transport</keyword>
<gene>
    <name evidence="9" type="ORF">HRR80_007720</name>
</gene>
<dbReference type="PRINTS" id="PR00783">
    <property type="entry name" value="MINTRINSICP"/>
</dbReference>
<feature type="compositionally biased region" description="Basic and acidic residues" evidence="7">
    <location>
        <begin position="154"/>
        <end position="180"/>
    </location>
</feature>
<dbReference type="NCBIfam" id="TIGR00861">
    <property type="entry name" value="MIP"/>
    <property type="match status" value="1"/>
</dbReference>
<feature type="compositionally biased region" description="Basic residues" evidence="7">
    <location>
        <begin position="100"/>
        <end position="113"/>
    </location>
</feature>
<dbReference type="PANTHER" id="PTHR43829">
    <property type="entry name" value="AQUAPORIN OR AQUAGLYCEROPORIN RELATED"/>
    <property type="match status" value="1"/>
</dbReference>
<proteinExistence type="inferred from homology"/>
<accession>A0AAN6IR67</accession>
<dbReference type="InterPro" id="IPR050363">
    <property type="entry name" value="MIP/Aquaporin"/>
</dbReference>
<feature type="transmembrane region" description="Helical" evidence="8">
    <location>
        <begin position="423"/>
        <end position="444"/>
    </location>
</feature>
<dbReference type="SUPFAM" id="SSF81338">
    <property type="entry name" value="Aquaporin-like"/>
    <property type="match status" value="1"/>
</dbReference>
<feature type="compositionally biased region" description="Polar residues" evidence="7">
    <location>
        <begin position="252"/>
        <end position="262"/>
    </location>
</feature>
<evidence type="ECO:0000256" key="5">
    <source>
        <dbReference type="ARBA" id="ARBA00022989"/>
    </source>
</evidence>
<dbReference type="InterPro" id="IPR023271">
    <property type="entry name" value="Aquaporin-like"/>
</dbReference>
<dbReference type="Proteomes" id="UP001161757">
    <property type="component" value="Unassembled WGS sequence"/>
</dbReference>
<dbReference type="EMBL" id="JAJGCB010000019">
    <property type="protein sequence ID" value="KAJ8988304.1"/>
    <property type="molecule type" value="Genomic_DNA"/>
</dbReference>
<dbReference type="AlphaFoldDB" id="A0AAN6IR67"/>
<evidence type="ECO:0000256" key="6">
    <source>
        <dbReference type="ARBA" id="ARBA00023136"/>
    </source>
</evidence>
<keyword evidence="5 8" id="KW-1133">Transmembrane helix</keyword>
<feature type="compositionally biased region" description="Basic and acidic residues" evidence="7">
    <location>
        <begin position="114"/>
        <end position="126"/>
    </location>
</feature>
<evidence type="ECO:0000256" key="4">
    <source>
        <dbReference type="ARBA" id="ARBA00022692"/>
    </source>
</evidence>
<feature type="transmembrane region" description="Helical" evidence="8">
    <location>
        <begin position="474"/>
        <end position="494"/>
    </location>
</feature>
<comment type="subcellular location">
    <subcellularLocation>
        <location evidence="1">Membrane</location>
        <topology evidence="1">Multi-pass membrane protein</topology>
    </subcellularLocation>
</comment>
<organism evidence="9 10">
    <name type="scientific">Exophiala dermatitidis</name>
    <name type="common">Black yeast-like fungus</name>
    <name type="synonym">Wangiella dermatitidis</name>
    <dbReference type="NCBI Taxonomy" id="5970"/>
    <lineage>
        <taxon>Eukaryota</taxon>
        <taxon>Fungi</taxon>
        <taxon>Dikarya</taxon>
        <taxon>Ascomycota</taxon>
        <taxon>Pezizomycotina</taxon>
        <taxon>Eurotiomycetes</taxon>
        <taxon>Chaetothyriomycetidae</taxon>
        <taxon>Chaetothyriales</taxon>
        <taxon>Herpotrichiellaceae</taxon>
        <taxon>Exophiala</taxon>
    </lineage>
</organism>
<dbReference type="GO" id="GO:0015250">
    <property type="term" value="F:water channel activity"/>
    <property type="evidence" value="ECO:0007669"/>
    <property type="project" value="TreeGrafter"/>
</dbReference>
<evidence type="ECO:0000256" key="2">
    <source>
        <dbReference type="ARBA" id="ARBA00006175"/>
    </source>
</evidence>
<sequence length="631" mass="69893">MAHNDPLHLAGMGSHPRSLDTHYSNVPSREATYTLAGPRSTAVDLPYIRSREPTSPMLEASHTRSRDQGTFVSQEYQDYNPKYAEPSNKPIWGLAAPLPRVKRPVIRPRHGTRKSKEQTKRPDSERQPTNQSVQPPAPAGTEAAPQIENTPSRNESEHEQLHEHPSRHAHRPAREQDLLRRATTARASTYQPEDVPPREPFQPEGAVSTGPSRQGQELEAQHISARDQDKAHLASSHDRTQDERATGGAVLQRQTTGSTVQDFGQEHEPPVGQVTSEVEIDSARRRMQAIADTADNVSDLRYGTPNIDWEEYQKDELEPQHSQNEEPKDPDYFNWWGPIRQRFRQPLAEYLGTLVLMIIGLCGSIVHMTSEDDYGNLLSAYLSWGFGVMIGIYIAGGISGAHLNPALSILLSIFRGFPWSLCWQYIVAQMMGAITASGIVYGLYKDAIEDYAAADKSRAGPAFWTKPRDGLSNASAFFTEFAATGILAGSVLALGDDSNAPPGAGMHAFIIGLLITALCMAFSYNTGTCLNPARDFGPRLITWAAGFGTEVFTLHNWWWIWGPWLGTLSGGITGALIYDVFIFNGGESPINYPSGELRERIHSWNEIRMKSKMGRGKDAINAMNKEIEQIA</sequence>
<name>A0AAN6IR67_EXODE</name>
<evidence type="ECO:0000256" key="3">
    <source>
        <dbReference type="ARBA" id="ARBA00022448"/>
    </source>
</evidence>
<keyword evidence="4 8" id="KW-0812">Transmembrane</keyword>
<feature type="compositionally biased region" description="Polar residues" evidence="7">
    <location>
        <begin position="68"/>
        <end position="77"/>
    </location>
</feature>
<evidence type="ECO:0000313" key="10">
    <source>
        <dbReference type="Proteomes" id="UP001161757"/>
    </source>
</evidence>
<dbReference type="CDD" id="cd00333">
    <property type="entry name" value="MIP"/>
    <property type="match status" value="1"/>
</dbReference>
<dbReference type="GO" id="GO:0015254">
    <property type="term" value="F:glycerol channel activity"/>
    <property type="evidence" value="ECO:0007669"/>
    <property type="project" value="TreeGrafter"/>
</dbReference>
<feature type="transmembrane region" description="Helical" evidence="8">
    <location>
        <begin position="536"/>
        <end position="558"/>
    </location>
</feature>
<dbReference type="InterPro" id="IPR000425">
    <property type="entry name" value="MIP"/>
</dbReference>
<evidence type="ECO:0000256" key="7">
    <source>
        <dbReference type="SAM" id="MobiDB-lite"/>
    </source>
</evidence>
<reference evidence="9" key="1">
    <citation type="submission" date="2023-01" db="EMBL/GenBank/DDBJ databases">
        <title>Exophiala dermititidis isolated from Cystic Fibrosis Patient.</title>
        <authorList>
            <person name="Kurbessoian T."/>
            <person name="Crocker A."/>
            <person name="Murante D."/>
            <person name="Hogan D.A."/>
            <person name="Stajich J.E."/>
        </authorList>
    </citation>
    <scope>NUCLEOTIDE SEQUENCE</scope>
    <source>
        <strain evidence="9">Ex8</strain>
    </source>
</reference>
<evidence type="ECO:0008006" key="11">
    <source>
        <dbReference type="Google" id="ProtNLM"/>
    </source>
</evidence>
<evidence type="ECO:0000313" key="9">
    <source>
        <dbReference type="EMBL" id="KAJ8988304.1"/>
    </source>
</evidence>
<keyword evidence="6 8" id="KW-0472">Membrane</keyword>
<feature type="compositionally biased region" description="Basic and acidic residues" evidence="7">
    <location>
        <begin position="224"/>
        <end position="245"/>
    </location>
</feature>
<comment type="similarity">
    <text evidence="2">Belongs to the MIP/aquaporin (TC 1.A.8) family.</text>
</comment>
<evidence type="ECO:0000256" key="1">
    <source>
        <dbReference type="ARBA" id="ARBA00004141"/>
    </source>
</evidence>